<dbReference type="CDD" id="cd09317">
    <property type="entry name" value="TDT_Mae1_like"/>
    <property type="match status" value="1"/>
</dbReference>
<protein>
    <recommendedName>
        <fullName evidence="9">Malic acid transport protein</fullName>
    </recommendedName>
</protein>
<evidence type="ECO:0008006" key="9">
    <source>
        <dbReference type="Google" id="ProtNLM"/>
    </source>
</evidence>
<organism evidence="7 8">
    <name type="scientific">Pseudozyma antarctica (strain T-34)</name>
    <name type="common">Yeast</name>
    <name type="synonym">Candida antarctica</name>
    <dbReference type="NCBI Taxonomy" id="1151754"/>
    <lineage>
        <taxon>Eukaryota</taxon>
        <taxon>Fungi</taxon>
        <taxon>Dikarya</taxon>
        <taxon>Basidiomycota</taxon>
        <taxon>Ustilaginomycotina</taxon>
        <taxon>Ustilaginomycetes</taxon>
        <taxon>Ustilaginales</taxon>
        <taxon>Ustilaginaceae</taxon>
        <taxon>Moesziomyces</taxon>
    </lineage>
</organism>
<dbReference type="STRING" id="1151754.M9MGS1"/>
<dbReference type="OrthoDB" id="2901184at2759"/>
<dbReference type="Proteomes" id="UP000011976">
    <property type="component" value="Unassembled WGS sequence"/>
</dbReference>
<dbReference type="GO" id="GO:0016020">
    <property type="term" value="C:membrane"/>
    <property type="evidence" value="ECO:0007669"/>
    <property type="project" value="UniProtKB-SubCell"/>
</dbReference>
<evidence type="ECO:0000256" key="3">
    <source>
        <dbReference type="ARBA" id="ARBA00022989"/>
    </source>
</evidence>
<proteinExistence type="predicted"/>
<evidence type="ECO:0000313" key="7">
    <source>
        <dbReference type="EMBL" id="GAC77298.1"/>
    </source>
</evidence>
<dbReference type="Gene3D" id="1.50.10.150">
    <property type="entry name" value="Voltage-dependent anion channel"/>
    <property type="match status" value="1"/>
</dbReference>
<dbReference type="InterPro" id="IPR038665">
    <property type="entry name" value="Voltage-dep_anion_channel_sf"/>
</dbReference>
<evidence type="ECO:0000256" key="4">
    <source>
        <dbReference type="ARBA" id="ARBA00023136"/>
    </source>
</evidence>
<comment type="subcellular location">
    <subcellularLocation>
        <location evidence="1">Membrane</location>
        <topology evidence="1">Multi-pass membrane protein</topology>
    </subcellularLocation>
</comment>
<feature type="compositionally biased region" description="Basic and acidic residues" evidence="5">
    <location>
        <begin position="382"/>
        <end position="394"/>
    </location>
</feature>
<dbReference type="Pfam" id="PF03595">
    <property type="entry name" value="SLAC1"/>
    <property type="match status" value="1"/>
</dbReference>
<sequence>MTTTRALARVEHMTCAWFTSCMSLGGISNLLLSRIIDSDPLHRIGIALLILNMLYFVALLLLQVVRFTFTPARVGYTLSHPIECLFVPTIVLAAATILNGLAAVAGREVGSGVRTAFQVAFWGYFAAALVVSVVCYTSVWARAEGSMHHMNPAWVLPVFPLMLCGSVAVAVVPTQTEQSALNIAICGLTCQGLGYTVSCMMYAVLLLRLMTEGFPPARARPGLFMCCGPPAFTIICLLGLAQEMQRILPALPLPSLPASTYETLFISALAASILLWAVAAWFYLVTLAAIAAALLTERRNMQFILAWWAAVFPITGFASATNAIADALDSSPIKILAQIMVVVLAVVFVAIAAAHIHAVATAVIMAEGKDEDRLIDTMHRDAEKVPSAEGERETPPTYPNTPAVSVFRLERKLTA</sequence>
<dbReference type="PANTHER" id="PTHR31162">
    <property type="entry name" value="MALIC ACID TRANSPORT PROTEIN-RELATED"/>
    <property type="match status" value="1"/>
</dbReference>
<evidence type="ECO:0000256" key="1">
    <source>
        <dbReference type="ARBA" id="ARBA00004141"/>
    </source>
</evidence>
<dbReference type="PANTHER" id="PTHR31162:SF0">
    <property type="entry name" value="MALIC ACID TRANSPORT PROTEIN"/>
    <property type="match status" value="1"/>
</dbReference>
<gene>
    <name evidence="7" type="ORF">PANT_25c00074</name>
</gene>
<feature type="transmembrane region" description="Helical" evidence="6">
    <location>
        <begin position="303"/>
        <end position="325"/>
    </location>
</feature>
<accession>M9MGS1</accession>
<feature type="transmembrane region" description="Helical" evidence="6">
    <location>
        <begin position="44"/>
        <end position="65"/>
    </location>
</feature>
<feature type="region of interest" description="Disordered" evidence="5">
    <location>
        <begin position="382"/>
        <end position="402"/>
    </location>
</feature>
<feature type="transmembrane region" description="Helical" evidence="6">
    <location>
        <begin position="192"/>
        <end position="210"/>
    </location>
</feature>
<evidence type="ECO:0000313" key="8">
    <source>
        <dbReference type="Proteomes" id="UP000011976"/>
    </source>
</evidence>
<evidence type="ECO:0000256" key="2">
    <source>
        <dbReference type="ARBA" id="ARBA00022692"/>
    </source>
</evidence>
<dbReference type="InterPro" id="IPR004695">
    <property type="entry name" value="SLAC1/Mae1/Ssu1/TehA"/>
</dbReference>
<evidence type="ECO:0000256" key="6">
    <source>
        <dbReference type="SAM" id="Phobius"/>
    </source>
</evidence>
<dbReference type="EMBL" id="DF196791">
    <property type="protein sequence ID" value="GAC77298.1"/>
    <property type="molecule type" value="Genomic_DNA"/>
</dbReference>
<feature type="transmembrane region" description="Helical" evidence="6">
    <location>
        <begin position="264"/>
        <end position="296"/>
    </location>
</feature>
<reference evidence="8" key="1">
    <citation type="journal article" date="2013" name="Genome Announc.">
        <title>Genome sequence of the basidiomycetous yeast Pseudozyma antarctica T-34, a producer of the glycolipid biosurfactants mannosylerythritol lipids.</title>
        <authorList>
            <person name="Morita T."/>
            <person name="Koike H."/>
            <person name="Koyama Y."/>
            <person name="Hagiwara H."/>
            <person name="Ito E."/>
            <person name="Fukuoka T."/>
            <person name="Imura T."/>
            <person name="Machida M."/>
            <person name="Kitamoto D."/>
        </authorList>
    </citation>
    <scope>NUCLEOTIDE SEQUENCE [LARGE SCALE GENOMIC DNA]</scope>
    <source>
        <strain evidence="8">T-34</strain>
    </source>
</reference>
<feature type="transmembrane region" description="Helical" evidence="6">
    <location>
        <begin position="12"/>
        <end position="32"/>
    </location>
</feature>
<keyword evidence="4 6" id="KW-0472">Membrane</keyword>
<feature type="transmembrane region" description="Helical" evidence="6">
    <location>
        <begin position="119"/>
        <end position="141"/>
    </location>
</feature>
<keyword evidence="3 6" id="KW-1133">Transmembrane helix</keyword>
<feature type="transmembrane region" description="Helical" evidence="6">
    <location>
        <begin position="222"/>
        <end position="244"/>
    </location>
</feature>
<feature type="transmembrane region" description="Helical" evidence="6">
    <location>
        <begin position="85"/>
        <end position="107"/>
    </location>
</feature>
<evidence type="ECO:0000256" key="5">
    <source>
        <dbReference type="SAM" id="MobiDB-lite"/>
    </source>
</evidence>
<feature type="transmembrane region" description="Helical" evidence="6">
    <location>
        <begin position="337"/>
        <end position="364"/>
    </location>
</feature>
<dbReference type="GO" id="GO:0015140">
    <property type="term" value="F:malate transmembrane transporter activity"/>
    <property type="evidence" value="ECO:0007669"/>
    <property type="project" value="InterPro"/>
</dbReference>
<name>M9MGS1_PSEA3</name>
<dbReference type="AlphaFoldDB" id="M9MGS1"/>
<keyword evidence="2 6" id="KW-0812">Transmembrane</keyword>
<feature type="transmembrane region" description="Helical" evidence="6">
    <location>
        <begin position="153"/>
        <end position="172"/>
    </location>
</feature>
<dbReference type="InterPro" id="IPR030185">
    <property type="entry name" value="Mae1"/>
</dbReference>